<comment type="caution">
    <text evidence="15">The sequence shown here is derived from an EMBL/GenBank/DDBJ whole genome shotgun (WGS) entry which is preliminary data.</text>
</comment>
<accession>A0ABW9WYE7</accession>
<dbReference type="Pfam" id="PF13091">
    <property type="entry name" value="PLDc_2"/>
    <property type="match status" value="2"/>
</dbReference>
<evidence type="ECO:0000256" key="4">
    <source>
        <dbReference type="ARBA" id="ARBA00022679"/>
    </source>
</evidence>
<reference evidence="15 16" key="1">
    <citation type="journal article" date="2019" name="Nat. Med.">
        <title>A library of human gut bacterial isolates paired with longitudinal multiomics data enables mechanistic microbiome research.</title>
        <authorList>
            <person name="Poyet M."/>
            <person name="Groussin M."/>
            <person name="Gibbons S.M."/>
            <person name="Avila-Pacheco J."/>
            <person name="Jiang X."/>
            <person name="Kearney S.M."/>
            <person name="Perrotta A.R."/>
            <person name="Berdy B."/>
            <person name="Zhao S."/>
            <person name="Lieberman T.D."/>
            <person name="Swanson P.K."/>
            <person name="Smith M."/>
            <person name="Roesemann S."/>
            <person name="Alexander J.E."/>
            <person name="Rich S.A."/>
            <person name="Livny J."/>
            <person name="Vlamakis H."/>
            <person name="Clish C."/>
            <person name="Bullock K."/>
            <person name="Deik A."/>
            <person name="Scott J."/>
            <person name="Pierce K.A."/>
            <person name="Xavier R.J."/>
            <person name="Alm E.J."/>
        </authorList>
    </citation>
    <scope>NUCLEOTIDE SEQUENCE [LARGE SCALE GENOMIC DNA]</scope>
    <source>
        <strain evidence="15 16">BIOML-A2</strain>
    </source>
</reference>
<gene>
    <name evidence="15" type="primary">cls</name>
    <name evidence="15" type="ORF">GT747_13935</name>
</gene>
<dbReference type="PANTHER" id="PTHR21248:SF22">
    <property type="entry name" value="PHOSPHOLIPASE D"/>
    <property type="match status" value="1"/>
</dbReference>
<keyword evidence="7 13" id="KW-1133">Transmembrane helix</keyword>
<dbReference type="RefSeq" id="WP_021661073.1">
    <property type="nucleotide sequence ID" value="NZ_FQVY01000007.1"/>
</dbReference>
<evidence type="ECO:0000256" key="5">
    <source>
        <dbReference type="ARBA" id="ARBA00022692"/>
    </source>
</evidence>
<keyword evidence="5 13" id="KW-0812">Transmembrane</keyword>
<dbReference type="EMBL" id="WWVX01000011">
    <property type="protein sequence ID" value="MZL70849.1"/>
    <property type="molecule type" value="Genomic_DNA"/>
</dbReference>
<dbReference type="SMART" id="SM00155">
    <property type="entry name" value="PLDc"/>
    <property type="match status" value="2"/>
</dbReference>
<dbReference type="Gene3D" id="3.30.870.10">
    <property type="entry name" value="Endonuclease Chain A"/>
    <property type="match status" value="2"/>
</dbReference>
<feature type="transmembrane region" description="Helical" evidence="13">
    <location>
        <begin position="37"/>
        <end position="56"/>
    </location>
</feature>
<dbReference type="InterPro" id="IPR027379">
    <property type="entry name" value="CLS_N"/>
</dbReference>
<evidence type="ECO:0000256" key="12">
    <source>
        <dbReference type="NCBIfam" id="TIGR04265"/>
    </source>
</evidence>
<keyword evidence="8" id="KW-0443">Lipid metabolism</keyword>
<dbReference type="InterPro" id="IPR025202">
    <property type="entry name" value="PLD-like_dom"/>
</dbReference>
<evidence type="ECO:0000256" key="9">
    <source>
        <dbReference type="ARBA" id="ARBA00023136"/>
    </source>
</evidence>
<evidence type="ECO:0000256" key="10">
    <source>
        <dbReference type="ARBA" id="ARBA00023209"/>
    </source>
</evidence>
<evidence type="ECO:0000256" key="6">
    <source>
        <dbReference type="ARBA" id="ARBA00022737"/>
    </source>
</evidence>
<evidence type="ECO:0000256" key="13">
    <source>
        <dbReference type="SAM" id="Phobius"/>
    </source>
</evidence>
<evidence type="ECO:0000313" key="16">
    <source>
        <dbReference type="Proteomes" id="UP000474718"/>
    </source>
</evidence>
<dbReference type="SUPFAM" id="SSF56024">
    <property type="entry name" value="Phospholipase D/nuclease"/>
    <property type="match status" value="2"/>
</dbReference>
<proteinExistence type="predicted"/>
<dbReference type="Pfam" id="PF13396">
    <property type="entry name" value="PLDc_N"/>
    <property type="match status" value="1"/>
</dbReference>
<keyword evidence="2" id="KW-1003">Cell membrane</keyword>
<evidence type="ECO:0000259" key="14">
    <source>
        <dbReference type="PROSITE" id="PS50035"/>
    </source>
</evidence>
<feature type="domain" description="PLD phosphodiesterase" evidence="14">
    <location>
        <begin position="425"/>
        <end position="452"/>
    </location>
</feature>
<keyword evidence="6" id="KW-0677">Repeat</keyword>
<protein>
    <recommendedName>
        <fullName evidence="12">Cardiolipin synthase</fullName>
        <ecNumber evidence="12">2.7.8.-</ecNumber>
    </recommendedName>
</protein>
<feature type="transmembrane region" description="Helical" evidence="13">
    <location>
        <begin position="68"/>
        <end position="86"/>
    </location>
</feature>
<evidence type="ECO:0000313" key="15">
    <source>
        <dbReference type="EMBL" id="MZL70849.1"/>
    </source>
</evidence>
<sequence>MKKMVRMLFHRVVLVGAAILLQLALLVVMLVRFERYFVYFYAVCFLLSLLVVLAIINGRSNPGYKIAWLIPILLFPIFGGLFYLMFGQNHLSRRERKKMAPLREEVHQLLPAENPVLRQLERESPEAANQARYIEKRAYAPLTKDSYSEFLPSGESKFERMKAELERAERFIFLEYFIIEPGVMWDSILEILVRKAAQGVDVRVMYDDLGSIMTLPYRYDRQLEQLGIKSCVFNPFVPVLSSRFNNRDHRKICVIDGHTGFTGGINLADEYINAYEKHGRWKDSAILLRGRAVDNLTVMFLTVWDFTRGETEDFAPYLYDAERDGHLSAEDGYVQTFCDSPLDDEAVGETVYLNLINKAKRYVYITTPYLIIDNEMVTALCIAAKSGVDVRIITPHIADKWYVHAVTRAYYESLVECGVRIYEYTPGFIHSKTFSVDDEYGVVGTINMDYRSLYLHFECAAWLYRTRSVLQIKEEFLRTLLECQEITLDDCRNVPWPKKLGRACLRAFAPLM</sequence>
<feature type="transmembrane region" description="Helical" evidence="13">
    <location>
        <begin position="12"/>
        <end position="31"/>
    </location>
</feature>
<dbReference type="NCBIfam" id="TIGR04265">
    <property type="entry name" value="bac_cardiolipin"/>
    <property type="match status" value="1"/>
</dbReference>
<keyword evidence="11" id="KW-1208">Phospholipid metabolism</keyword>
<evidence type="ECO:0000256" key="1">
    <source>
        <dbReference type="ARBA" id="ARBA00004651"/>
    </source>
</evidence>
<feature type="domain" description="PLD phosphodiesterase" evidence="14">
    <location>
        <begin position="244"/>
        <end position="271"/>
    </location>
</feature>
<dbReference type="PROSITE" id="PS50035">
    <property type="entry name" value="PLD"/>
    <property type="match status" value="2"/>
</dbReference>
<dbReference type="Proteomes" id="UP000474718">
    <property type="component" value="Unassembled WGS sequence"/>
</dbReference>
<keyword evidence="9 13" id="KW-0472">Membrane</keyword>
<keyword evidence="16" id="KW-1185">Reference proteome</keyword>
<dbReference type="InterPro" id="IPR022924">
    <property type="entry name" value="Cardiolipin_synthase"/>
</dbReference>
<dbReference type="PANTHER" id="PTHR21248">
    <property type="entry name" value="CARDIOLIPIN SYNTHASE"/>
    <property type="match status" value="1"/>
</dbReference>
<name>A0ABW9WYE7_9FIRM</name>
<evidence type="ECO:0000256" key="7">
    <source>
        <dbReference type="ARBA" id="ARBA00022989"/>
    </source>
</evidence>
<dbReference type="InterPro" id="IPR001736">
    <property type="entry name" value="PLipase_D/transphosphatidylase"/>
</dbReference>
<keyword evidence="3" id="KW-0444">Lipid biosynthesis</keyword>
<dbReference type="CDD" id="cd09160">
    <property type="entry name" value="PLDc_SMU_988_like_2"/>
    <property type="match status" value="1"/>
</dbReference>
<keyword evidence="10" id="KW-0594">Phospholipid biosynthesis</keyword>
<keyword evidence="4" id="KW-0808">Transferase</keyword>
<evidence type="ECO:0000256" key="11">
    <source>
        <dbReference type="ARBA" id="ARBA00023264"/>
    </source>
</evidence>
<dbReference type="EC" id="2.7.8.-" evidence="12"/>
<organism evidence="15 16">
    <name type="scientific">Bittarella massiliensis</name>
    <name type="common">ex Durand et al. 2017</name>
    <dbReference type="NCBI Taxonomy" id="1720313"/>
    <lineage>
        <taxon>Bacteria</taxon>
        <taxon>Bacillati</taxon>
        <taxon>Bacillota</taxon>
        <taxon>Clostridia</taxon>
        <taxon>Eubacteriales</taxon>
        <taxon>Oscillospiraceae</taxon>
        <taxon>Bittarella (ex Durand et al. 2017)</taxon>
    </lineage>
</organism>
<comment type="subcellular location">
    <subcellularLocation>
        <location evidence="1">Cell membrane</location>
        <topology evidence="1">Multi-pass membrane protein</topology>
    </subcellularLocation>
</comment>
<evidence type="ECO:0000256" key="2">
    <source>
        <dbReference type="ARBA" id="ARBA00022475"/>
    </source>
</evidence>
<dbReference type="CDD" id="cd09154">
    <property type="entry name" value="PLDc_SMU_988_like_1"/>
    <property type="match status" value="1"/>
</dbReference>
<evidence type="ECO:0000256" key="3">
    <source>
        <dbReference type="ARBA" id="ARBA00022516"/>
    </source>
</evidence>
<evidence type="ECO:0000256" key="8">
    <source>
        <dbReference type="ARBA" id="ARBA00023098"/>
    </source>
</evidence>